<organism evidence="1">
    <name type="scientific">uncultured Thermoleophilia bacterium</name>
    <dbReference type="NCBI Taxonomy" id="1497501"/>
    <lineage>
        <taxon>Bacteria</taxon>
        <taxon>Bacillati</taxon>
        <taxon>Actinomycetota</taxon>
        <taxon>Thermoleophilia</taxon>
        <taxon>environmental samples</taxon>
    </lineage>
</organism>
<protein>
    <submittedName>
        <fullName evidence="1">Uncharacterized protein</fullName>
    </submittedName>
</protein>
<dbReference type="AlphaFoldDB" id="A0A6J4TW81"/>
<reference evidence="1" key="1">
    <citation type="submission" date="2020-02" db="EMBL/GenBank/DDBJ databases">
        <authorList>
            <person name="Meier V. D."/>
        </authorList>
    </citation>
    <scope>NUCLEOTIDE SEQUENCE</scope>
    <source>
        <strain evidence="1">AVDCRST_MAG79</strain>
    </source>
</reference>
<gene>
    <name evidence="1" type="ORF">AVDCRST_MAG79-1166</name>
</gene>
<evidence type="ECO:0000313" key="1">
    <source>
        <dbReference type="EMBL" id="CAA9533893.1"/>
    </source>
</evidence>
<accession>A0A6J4TW81</accession>
<dbReference type="EMBL" id="CADCWC010000190">
    <property type="protein sequence ID" value="CAA9533893.1"/>
    <property type="molecule type" value="Genomic_DNA"/>
</dbReference>
<name>A0A6J4TW81_9ACTN</name>
<proteinExistence type="predicted"/>
<sequence length="232" mass="24295">MRGGARTPLGARVAPVAVDVRQAPLSPAAPPTQVVAPPVVGSEGVALAPDVAVVELTDPDPAVTYVEEELRPAVDVLPTALLAQVPVQRGPDLTIRRATIRRAILPTTTDHGAAVRLPRPEVRLGRPAALLDVRVRATPPARIGAEHLRRCLTALLRRSGAASAADLALVGVFERVPGGAVHSVTAVEGGVRLRLAPVARPRPATLVVGRRRSTGGLVTVELPAVPREVRRR</sequence>